<feature type="transmembrane region" description="Helical" evidence="8">
    <location>
        <begin position="12"/>
        <end position="33"/>
    </location>
</feature>
<feature type="transmembrane region" description="Helical" evidence="8">
    <location>
        <begin position="185"/>
        <end position="206"/>
    </location>
</feature>
<evidence type="ECO:0000256" key="5">
    <source>
        <dbReference type="ARBA" id="ARBA00023136"/>
    </source>
</evidence>
<feature type="transmembrane region" description="Helical" evidence="8">
    <location>
        <begin position="78"/>
        <end position="97"/>
    </location>
</feature>
<evidence type="ECO:0000256" key="1">
    <source>
        <dbReference type="ARBA" id="ARBA00004141"/>
    </source>
</evidence>
<evidence type="ECO:0000256" key="7">
    <source>
        <dbReference type="ARBA" id="ARBA00033270"/>
    </source>
</evidence>
<feature type="transmembrane region" description="Helical" evidence="8">
    <location>
        <begin position="367"/>
        <end position="394"/>
    </location>
</feature>
<dbReference type="EMBL" id="JAVRHV010000003">
    <property type="protein sequence ID" value="MDT0553257.1"/>
    <property type="molecule type" value="Genomic_DNA"/>
</dbReference>
<feature type="transmembrane region" description="Helical" evidence="8">
    <location>
        <begin position="212"/>
        <end position="231"/>
    </location>
</feature>
<feature type="transmembrane region" description="Helical" evidence="8">
    <location>
        <begin position="148"/>
        <end position="178"/>
    </location>
</feature>
<dbReference type="InterPro" id="IPR001182">
    <property type="entry name" value="FtsW/RodA"/>
</dbReference>
<dbReference type="PANTHER" id="PTHR30474:SF1">
    <property type="entry name" value="PEPTIDOGLYCAN GLYCOSYLTRANSFERASE MRDB"/>
    <property type="match status" value="1"/>
</dbReference>
<evidence type="ECO:0000313" key="9">
    <source>
        <dbReference type="EMBL" id="MDT0553257.1"/>
    </source>
</evidence>
<keyword evidence="4 8" id="KW-1133">Transmembrane helix</keyword>
<feature type="transmembrane region" description="Helical" evidence="8">
    <location>
        <begin position="334"/>
        <end position="355"/>
    </location>
</feature>
<evidence type="ECO:0000256" key="2">
    <source>
        <dbReference type="ARBA" id="ARBA00022692"/>
    </source>
</evidence>
<feature type="transmembrane region" description="Helical" evidence="8">
    <location>
        <begin position="243"/>
        <end position="261"/>
    </location>
</feature>
<keyword evidence="5 8" id="KW-0472">Membrane</keyword>
<evidence type="ECO:0000256" key="4">
    <source>
        <dbReference type="ARBA" id="ARBA00022989"/>
    </source>
</evidence>
<accession>A0ABU2Y5C9</accession>
<reference evidence="9 10" key="1">
    <citation type="submission" date="2023-09" db="EMBL/GenBank/DDBJ databases">
        <authorList>
            <person name="Rey-Velasco X."/>
        </authorList>
    </citation>
    <scope>NUCLEOTIDE SEQUENCE [LARGE SCALE GENOMIC DNA]</scope>
    <source>
        <strain evidence="9 10">P050</strain>
    </source>
</reference>
<evidence type="ECO:0000256" key="6">
    <source>
        <dbReference type="ARBA" id="ARBA00032370"/>
    </source>
</evidence>
<keyword evidence="3" id="KW-0133">Cell shape</keyword>
<dbReference type="PANTHER" id="PTHR30474">
    <property type="entry name" value="CELL CYCLE PROTEIN"/>
    <property type="match status" value="1"/>
</dbReference>
<dbReference type="RefSeq" id="WP_311593249.1">
    <property type="nucleotide sequence ID" value="NZ_JAVRHV010000003.1"/>
</dbReference>
<protein>
    <recommendedName>
        <fullName evidence="7">Cell wall polymerase</fullName>
    </recommendedName>
    <alternativeName>
        <fullName evidence="6">Peptidoglycan polymerase</fullName>
    </alternativeName>
</protein>
<keyword evidence="2 8" id="KW-0812">Transmembrane</keyword>
<evidence type="ECO:0000256" key="8">
    <source>
        <dbReference type="SAM" id="Phobius"/>
    </source>
</evidence>
<gene>
    <name evidence="9" type="primary">rodA</name>
    <name evidence="9" type="ORF">RM519_08380</name>
</gene>
<organism evidence="9 10">
    <name type="scientific">Urechidicola vernalis</name>
    <dbReference type="NCBI Taxonomy" id="3075600"/>
    <lineage>
        <taxon>Bacteria</taxon>
        <taxon>Pseudomonadati</taxon>
        <taxon>Bacteroidota</taxon>
        <taxon>Flavobacteriia</taxon>
        <taxon>Flavobacteriales</taxon>
        <taxon>Flavobacteriaceae</taxon>
        <taxon>Urechidicola</taxon>
    </lineage>
</organism>
<dbReference type="PROSITE" id="PS00428">
    <property type="entry name" value="FTSW_RODA_SPOVE"/>
    <property type="match status" value="1"/>
</dbReference>
<evidence type="ECO:0000256" key="3">
    <source>
        <dbReference type="ARBA" id="ARBA00022960"/>
    </source>
</evidence>
<feature type="transmembrane region" description="Helical" evidence="8">
    <location>
        <begin position="53"/>
        <end position="71"/>
    </location>
</feature>
<dbReference type="Pfam" id="PF01098">
    <property type="entry name" value="FTSW_RODA_SPOVE"/>
    <property type="match status" value="2"/>
</dbReference>
<dbReference type="Proteomes" id="UP001252186">
    <property type="component" value="Unassembled WGS sequence"/>
</dbReference>
<proteinExistence type="predicted"/>
<comment type="caution">
    <text evidence="9">The sequence shown here is derived from an EMBL/GenBank/DDBJ whole genome shotgun (WGS) entry which is preliminary data.</text>
</comment>
<comment type="subcellular location">
    <subcellularLocation>
        <location evidence="1">Membrane</location>
        <topology evidence="1">Multi-pass membrane protein</topology>
    </subcellularLocation>
</comment>
<name>A0ABU2Y5C9_9FLAO</name>
<feature type="transmembrane region" description="Helical" evidence="8">
    <location>
        <begin position="400"/>
        <end position="419"/>
    </location>
</feature>
<sequence>MQREKNNIFKGVDFWLVIIYAALVFIGWLNIYAASTSEIHTEILDFSSRYGKQLIWIGLTIPIITIVLFIETRFYERFSSLFYLAAILSLLGLFLFGKNINGAKSWYAIGSFTLQPTEFAKAFTALAVAKLLSDNAFTFKPFKNHIKALFIILFPAFLITLQPDPGSGLVYLAFLFVFYREGLPAYYFVLGIIAIALFLLTIKFGYYASIPIMIYVCVILFLAFIAYTATYKKNYLKHHWIQLTGLLFITCLYILSINPIFNNVFEQRHRDRFNIVLGKTTDTQQTGYNTDQSIKTIASGGFFGKGYLEGDRTQGKFVPEQDTDYIFSTVGEEWGFVGGVLVIVLFVIFILRILKIAERQKTTFSRVYGYSIAAIFFFHFLVNIGMVIGILPTIGIPLPFFSYGGSSLWGFTLLLFVFIRLDANRAYEW</sequence>
<keyword evidence="10" id="KW-1185">Reference proteome</keyword>
<dbReference type="InterPro" id="IPR018365">
    <property type="entry name" value="Cell_cycle_FtsW-rel_CS"/>
</dbReference>
<evidence type="ECO:0000313" key="10">
    <source>
        <dbReference type="Proteomes" id="UP001252186"/>
    </source>
</evidence>
<dbReference type="NCBIfam" id="NF037961">
    <property type="entry name" value="RodA_shape"/>
    <property type="match status" value="1"/>
</dbReference>